<evidence type="ECO:0000256" key="3">
    <source>
        <dbReference type="ARBA" id="ARBA00023163"/>
    </source>
</evidence>
<protein>
    <submittedName>
        <fullName evidence="5">Helix-turn-helix transcriptional regulator</fullName>
    </submittedName>
</protein>
<dbReference type="PANTHER" id="PTHR44688">
    <property type="entry name" value="DNA-BINDING TRANSCRIPTIONAL ACTIVATOR DEVR_DOSR"/>
    <property type="match status" value="1"/>
</dbReference>
<dbReference type="AlphaFoldDB" id="A0A1B4G7I7"/>
<dbReference type="SMART" id="SM00421">
    <property type="entry name" value="HTH_LUXR"/>
    <property type="match status" value="1"/>
</dbReference>
<accession>A0A1B4G7I7</accession>
<evidence type="ECO:0000313" key="6">
    <source>
        <dbReference type="Proteomes" id="UP000067711"/>
    </source>
</evidence>
<dbReference type="Gene3D" id="1.10.10.10">
    <property type="entry name" value="Winged helix-like DNA-binding domain superfamily/Winged helix DNA-binding domain"/>
    <property type="match status" value="1"/>
</dbReference>
<evidence type="ECO:0000313" key="5">
    <source>
        <dbReference type="EMBL" id="AOJ11857.1"/>
    </source>
</evidence>
<proteinExistence type="predicted"/>
<keyword evidence="3" id="KW-0804">Transcription</keyword>
<dbReference type="InterPro" id="IPR000792">
    <property type="entry name" value="Tscrpt_reg_LuxR_C"/>
</dbReference>
<organism evidence="5 6">
    <name type="scientific">Burkholderia mayonis</name>
    <dbReference type="NCBI Taxonomy" id="1385591"/>
    <lineage>
        <taxon>Bacteria</taxon>
        <taxon>Pseudomonadati</taxon>
        <taxon>Pseudomonadota</taxon>
        <taxon>Betaproteobacteria</taxon>
        <taxon>Burkholderiales</taxon>
        <taxon>Burkholderiaceae</taxon>
        <taxon>Burkholderia</taxon>
        <taxon>pseudomallei group</taxon>
    </lineage>
</organism>
<dbReference type="InterPro" id="IPR036388">
    <property type="entry name" value="WH-like_DNA-bd_sf"/>
</dbReference>
<evidence type="ECO:0000256" key="1">
    <source>
        <dbReference type="ARBA" id="ARBA00023015"/>
    </source>
</evidence>
<name>A0A1B4G7I7_9BURK</name>
<dbReference type="PANTHER" id="PTHR44688:SF16">
    <property type="entry name" value="DNA-BINDING TRANSCRIPTIONAL ACTIVATOR DEVR_DOSR"/>
    <property type="match status" value="1"/>
</dbReference>
<reference evidence="5 6" key="1">
    <citation type="submission" date="2015-12" db="EMBL/GenBank/DDBJ databases">
        <title>Diversity of Burkholderia near neighbor genomes.</title>
        <authorList>
            <person name="Sahl J."/>
            <person name="Wagner D."/>
            <person name="Keim P."/>
        </authorList>
    </citation>
    <scope>NUCLEOTIDE SEQUENCE [LARGE SCALE GENOMIC DNA]</scope>
    <source>
        <strain evidence="5 6">BDU8</strain>
    </source>
</reference>
<dbReference type="PROSITE" id="PS50043">
    <property type="entry name" value="HTH_LUXR_2"/>
    <property type="match status" value="1"/>
</dbReference>
<dbReference type="Proteomes" id="UP000067711">
    <property type="component" value="Chromosome 1"/>
</dbReference>
<dbReference type="EMBL" id="CP013389">
    <property type="protein sequence ID" value="AOJ11857.1"/>
    <property type="molecule type" value="Genomic_DNA"/>
</dbReference>
<dbReference type="GO" id="GO:0003677">
    <property type="term" value="F:DNA binding"/>
    <property type="evidence" value="ECO:0007669"/>
    <property type="project" value="UniProtKB-KW"/>
</dbReference>
<gene>
    <name evidence="5" type="ORF">WS71_20475</name>
</gene>
<keyword evidence="2" id="KW-0238">DNA-binding</keyword>
<dbReference type="RefSeq" id="WP_066491915.1">
    <property type="nucleotide sequence ID" value="NZ_CP013389.1"/>
</dbReference>
<keyword evidence="1" id="KW-0805">Transcription regulation</keyword>
<dbReference type="PRINTS" id="PR00038">
    <property type="entry name" value="HTHLUXR"/>
</dbReference>
<feature type="domain" description="HTH luxR-type" evidence="4">
    <location>
        <begin position="205"/>
        <end position="270"/>
    </location>
</feature>
<dbReference type="Pfam" id="PF00196">
    <property type="entry name" value="GerE"/>
    <property type="match status" value="1"/>
</dbReference>
<dbReference type="GO" id="GO:0006355">
    <property type="term" value="P:regulation of DNA-templated transcription"/>
    <property type="evidence" value="ECO:0007669"/>
    <property type="project" value="InterPro"/>
</dbReference>
<evidence type="ECO:0000259" key="4">
    <source>
        <dbReference type="PROSITE" id="PS50043"/>
    </source>
</evidence>
<evidence type="ECO:0000256" key="2">
    <source>
        <dbReference type="ARBA" id="ARBA00023125"/>
    </source>
</evidence>
<dbReference type="InterPro" id="IPR016032">
    <property type="entry name" value="Sig_transdc_resp-reg_C-effctor"/>
</dbReference>
<dbReference type="CDD" id="cd06170">
    <property type="entry name" value="LuxR_C_like"/>
    <property type="match status" value="1"/>
</dbReference>
<sequence>MVEIFAKLGKVISSAGSERFASDMHALLAESIPLGITKITEWTFNEPAGKVVRVQSLGAFGAPRDDAPITLPAAPGERDAAGHPLLNWILTACDRQLIHINPPARRSDGSDAVPLRGAGVGFQCHLVSRKANRRYVISLHRTSSHRDFSLQEMSFLKNFADTLLPLVEWHAASRRHGAPEYAPCRDPAANASGLDALRREFASRLRRAAVALSARESEVCLGLLAGKTLREMSGELGVKENTVETYIKRAAVKLGISGRHGLTRWMIDDCAPCASAA</sequence>
<dbReference type="SUPFAM" id="SSF46894">
    <property type="entry name" value="C-terminal effector domain of the bipartite response regulators"/>
    <property type="match status" value="1"/>
</dbReference>